<dbReference type="InterPro" id="IPR024077">
    <property type="entry name" value="Neurolysin/TOP_dom2"/>
</dbReference>
<sequence>MRDWPQADKKQASVGPIPTPWKARMKSLVIFAALLHLGSCVQSPRDAGANVGTLSSGIPRPPVLPFVYNDTVETIQQLGASIIADINSTLQHILDSVGSPDAATFENTVLLWLQFENELYDRALPLDLYDAGTDRKLADAAGELDQNVTAALSDVFTRDDFFQLVDHVYQFNTTTNGAALGEEDRIALAGVWRDFSKNGLNIPVGPERNAFNNMTERIEAIEDEYYAFFDDAEVYAYFTADELQGLPAKDIQSLPKATGEHAGKLNVSLFDYSDDISIYCVNETTRYTALLMTYNANPKDVSLQHEIIQLRLKIAQQFNYTSFADFTISKNVAGSAKAVNDLITDLQVHVSPLGEREQEARNELKAQDKNIVGAIGKSDIAYTWDTDYYIKIQDKAADFDYDQYGDYFPINITVPKILEFYGEIYGLRFDRIQAQDADELSPTGNGSDLVWYPDVQLYAVWNNEAFIDAYPASSTDGGWVGYLYLDLFHRDVGNSGVGHEQSVRNGFIDADGCRHYPAVAAFGSSRKSDNEDEMPSLIADPTTILHELGHCMHHLSSRTSYSRNFGPDGVPVDFAEFPSQLMERWGSQPEALKRISFHWSHFSPQGAAEWRKTQNDTTGTIALPPATISDDLVAKFVNSTASKAGSKALFQFYLTRYDQALYNITSLDVAAALDLDALANQLTRNVTLTPDWSDLGLGFDWGHFETLQTYTVNDAYSANYYAYLWCKVYADDVFFTFFSGENLFNGEIGMKYRTTVLQPGGARPPLQSLEDFLGRAPNTDGYFRGLRIDPSAPSGS</sequence>
<dbReference type="InterPro" id="IPR024079">
    <property type="entry name" value="MetalloPept_cat_dom_sf"/>
</dbReference>
<evidence type="ECO:0000256" key="3">
    <source>
        <dbReference type="ARBA" id="ARBA00022723"/>
    </source>
</evidence>
<reference evidence="11" key="1">
    <citation type="submission" date="2017-05" db="EMBL/GenBank/DDBJ databases">
        <authorList>
            <person name="Song R."/>
            <person name="Chenine A.L."/>
            <person name="Ruprecht R.M."/>
        </authorList>
    </citation>
    <scope>NUCLEOTIDE SEQUENCE [LARGE SCALE GENOMIC DNA]</scope>
</reference>
<accession>A0A2H1G667</accession>
<evidence type="ECO:0000313" key="10">
    <source>
        <dbReference type="EMBL" id="SMR49055.1"/>
    </source>
</evidence>
<evidence type="ECO:0000259" key="9">
    <source>
        <dbReference type="Pfam" id="PF01432"/>
    </source>
</evidence>
<dbReference type="Gene3D" id="1.20.1050.40">
    <property type="entry name" value="Endopeptidase. Chain P, domain 1"/>
    <property type="match status" value="1"/>
</dbReference>
<keyword evidence="5 7" id="KW-0862">Zinc</keyword>
<dbReference type="Gene3D" id="1.10.1370.10">
    <property type="entry name" value="Neurolysin, domain 3"/>
    <property type="match status" value="1"/>
</dbReference>
<dbReference type="AlphaFoldDB" id="A0A2H1G667"/>
<keyword evidence="6 7" id="KW-0482">Metalloprotease</keyword>
<protein>
    <recommendedName>
        <fullName evidence="9">Peptidase M3A/M3B catalytic domain-containing protein</fullName>
    </recommendedName>
</protein>
<evidence type="ECO:0000256" key="2">
    <source>
        <dbReference type="ARBA" id="ARBA00022670"/>
    </source>
</evidence>
<evidence type="ECO:0000256" key="7">
    <source>
        <dbReference type="RuleBase" id="RU003435"/>
    </source>
</evidence>
<dbReference type="Pfam" id="PF01432">
    <property type="entry name" value="Peptidase_M3"/>
    <property type="match status" value="1"/>
</dbReference>
<organism evidence="10 11">
    <name type="scientific">Zymoseptoria tritici ST99CH_1E4</name>
    <dbReference type="NCBI Taxonomy" id="1276532"/>
    <lineage>
        <taxon>Eukaryota</taxon>
        <taxon>Fungi</taxon>
        <taxon>Dikarya</taxon>
        <taxon>Ascomycota</taxon>
        <taxon>Pezizomycotina</taxon>
        <taxon>Dothideomycetes</taxon>
        <taxon>Dothideomycetidae</taxon>
        <taxon>Mycosphaerellales</taxon>
        <taxon>Mycosphaerellaceae</taxon>
        <taxon>Zymoseptoria</taxon>
    </lineage>
</organism>
<comment type="similarity">
    <text evidence="1 7">Belongs to the peptidase M3 family.</text>
</comment>
<dbReference type="PANTHER" id="PTHR11804:SF84">
    <property type="entry name" value="SACCHAROLYSIN"/>
    <property type="match status" value="1"/>
</dbReference>
<dbReference type="GO" id="GO:0004222">
    <property type="term" value="F:metalloendopeptidase activity"/>
    <property type="evidence" value="ECO:0007669"/>
    <property type="project" value="InterPro"/>
</dbReference>
<dbReference type="InterPro" id="IPR001567">
    <property type="entry name" value="Pept_M3A_M3B_dom"/>
</dbReference>
<dbReference type="SUPFAM" id="SSF55486">
    <property type="entry name" value="Metalloproteases ('zincins'), catalytic domain"/>
    <property type="match status" value="1"/>
</dbReference>
<feature type="chain" id="PRO_5013943886" description="Peptidase M3A/M3B catalytic domain-containing protein" evidence="8">
    <location>
        <begin position="41"/>
        <end position="796"/>
    </location>
</feature>
<dbReference type="Proteomes" id="UP000245764">
    <property type="component" value="Chromosome 3"/>
</dbReference>
<evidence type="ECO:0000313" key="11">
    <source>
        <dbReference type="Proteomes" id="UP000245764"/>
    </source>
</evidence>
<dbReference type="GO" id="GO:0006508">
    <property type="term" value="P:proteolysis"/>
    <property type="evidence" value="ECO:0007669"/>
    <property type="project" value="UniProtKB-KW"/>
</dbReference>
<keyword evidence="2 7" id="KW-0645">Protease</keyword>
<evidence type="ECO:0000256" key="6">
    <source>
        <dbReference type="ARBA" id="ARBA00023049"/>
    </source>
</evidence>
<keyword evidence="4 7" id="KW-0378">Hydrolase</keyword>
<evidence type="ECO:0000256" key="8">
    <source>
        <dbReference type="SAM" id="SignalP"/>
    </source>
</evidence>
<dbReference type="PANTHER" id="PTHR11804">
    <property type="entry name" value="PROTEASE M3 THIMET OLIGOPEPTIDASE-RELATED"/>
    <property type="match status" value="1"/>
</dbReference>
<dbReference type="InterPro" id="IPR024080">
    <property type="entry name" value="Neurolysin/TOP_N"/>
</dbReference>
<keyword evidence="3 7" id="KW-0479">Metal-binding</keyword>
<keyword evidence="8" id="KW-0732">Signal</keyword>
<dbReference type="CDD" id="cd06455">
    <property type="entry name" value="M3A_TOP"/>
    <property type="match status" value="1"/>
</dbReference>
<dbReference type="GO" id="GO:0046872">
    <property type="term" value="F:metal ion binding"/>
    <property type="evidence" value="ECO:0007669"/>
    <property type="project" value="UniProtKB-UniRule"/>
</dbReference>
<dbReference type="GO" id="GO:0006518">
    <property type="term" value="P:peptide metabolic process"/>
    <property type="evidence" value="ECO:0007669"/>
    <property type="project" value="TreeGrafter"/>
</dbReference>
<name>A0A2H1G667_ZYMTR</name>
<dbReference type="Gene3D" id="3.40.390.10">
    <property type="entry name" value="Collagenase (Catalytic Domain)"/>
    <property type="match status" value="1"/>
</dbReference>
<dbReference type="EMBL" id="LT854255">
    <property type="protein sequence ID" value="SMR49055.1"/>
    <property type="molecule type" value="Genomic_DNA"/>
</dbReference>
<dbReference type="InterPro" id="IPR045090">
    <property type="entry name" value="Pept_M3A_M3B"/>
</dbReference>
<feature type="signal peptide" evidence="8">
    <location>
        <begin position="1"/>
        <end position="40"/>
    </location>
</feature>
<comment type="cofactor">
    <cofactor evidence="7">
        <name>Zn(2+)</name>
        <dbReference type="ChEBI" id="CHEBI:29105"/>
    </cofactor>
    <text evidence="7">Binds 1 zinc ion.</text>
</comment>
<evidence type="ECO:0000256" key="5">
    <source>
        <dbReference type="ARBA" id="ARBA00022833"/>
    </source>
</evidence>
<proteinExistence type="inferred from homology"/>
<evidence type="ECO:0000256" key="1">
    <source>
        <dbReference type="ARBA" id="ARBA00006040"/>
    </source>
</evidence>
<evidence type="ECO:0000256" key="4">
    <source>
        <dbReference type="ARBA" id="ARBA00022801"/>
    </source>
</evidence>
<feature type="domain" description="Peptidase M3A/M3B catalytic" evidence="9">
    <location>
        <begin position="279"/>
        <end position="786"/>
    </location>
</feature>
<gene>
    <name evidence="10" type="ORF">ZT1E4_G4447</name>
</gene>